<dbReference type="SUPFAM" id="SSF53756">
    <property type="entry name" value="UDP-Glycosyltransferase/glycogen phosphorylase"/>
    <property type="match status" value="1"/>
</dbReference>
<gene>
    <name evidence="1" type="ORF">JOC95_000113</name>
</gene>
<accession>A0ABS2NUC8</accession>
<dbReference type="InterPro" id="IPR007554">
    <property type="entry name" value="Glycerophosphate_synth"/>
</dbReference>
<dbReference type="Gene3D" id="3.40.50.12580">
    <property type="match status" value="1"/>
</dbReference>
<evidence type="ECO:0000313" key="1">
    <source>
        <dbReference type="EMBL" id="MBM7618271.1"/>
    </source>
</evidence>
<comment type="caution">
    <text evidence="1">The sequence shown here is derived from an EMBL/GenBank/DDBJ whole genome shotgun (WGS) entry which is preliminary data.</text>
</comment>
<protein>
    <submittedName>
        <fullName evidence="1">CDP-glycerol glycerophosphotransferase</fullName>
        <ecNumber evidence="1">2.7.8.12</ecNumber>
    </submittedName>
</protein>
<reference evidence="1 2" key="1">
    <citation type="submission" date="2021-01" db="EMBL/GenBank/DDBJ databases">
        <title>Genomic Encyclopedia of Type Strains, Phase IV (KMG-IV): sequencing the most valuable type-strain genomes for metagenomic binning, comparative biology and taxonomic classification.</title>
        <authorList>
            <person name="Goeker M."/>
        </authorList>
    </citation>
    <scope>NUCLEOTIDE SEQUENCE [LARGE SCALE GENOMIC DNA]</scope>
    <source>
        <strain evidence="1 2">DSM 25879</strain>
    </source>
</reference>
<evidence type="ECO:0000313" key="2">
    <source>
        <dbReference type="Proteomes" id="UP000737402"/>
    </source>
</evidence>
<dbReference type="InterPro" id="IPR043148">
    <property type="entry name" value="TagF_C"/>
</dbReference>
<proteinExistence type="predicted"/>
<dbReference type="EC" id="2.7.8.12" evidence="1"/>
<name>A0ABS2NUC8_9BACI</name>
<dbReference type="InterPro" id="IPR051612">
    <property type="entry name" value="Teichoic_Acid_Biosynth"/>
</dbReference>
<dbReference type="EMBL" id="JAFBED010000001">
    <property type="protein sequence ID" value="MBM7618271.1"/>
    <property type="molecule type" value="Genomic_DNA"/>
</dbReference>
<dbReference type="GO" id="GO:0047355">
    <property type="term" value="F:CDP-glycerol glycerophosphotransferase activity"/>
    <property type="evidence" value="ECO:0007669"/>
    <property type="project" value="UniProtKB-EC"/>
</dbReference>
<sequence>MAKRDSKKCDLVLSGCKYSTSIFKRAFWYEGEIFEHGTPRNDMLINNYNVNYRSRILNGLKIAKKSKVILYAPTFRKGNNLEIYKLEFSKILSQIKNKYGGEWVFLVKLHPHLSSKSKDLVYGKDVIDVTAYDDIQELLSISDVLITDYSSLMFDFALTKRPCFLYVPDLDEYMANDRNLYFDIQDLPFNHATDMDQLLLLIQQFNNKKYEQKLKEFSSHIGTYENGKAAEKLVKHIHEVCFKEKERKLYEAI</sequence>
<dbReference type="PANTHER" id="PTHR37316:SF3">
    <property type="entry name" value="TEICHOIC ACID GLYCEROL-PHOSPHATE TRANSFERASE"/>
    <property type="match status" value="1"/>
</dbReference>
<dbReference type="Pfam" id="PF04464">
    <property type="entry name" value="Glyphos_transf"/>
    <property type="match status" value="1"/>
</dbReference>
<dbReference type="Proteomes" id="UP000737402">
    <property type="component" value="Unassembled WGS sequence"/>
</dbReference>
<organism evidence="1 2">
    <name type="scientific">Sutcliffiella tianshenii</name>
    <dbReference type="NCBI Taxonomy" id="1463404"/>
    <lineage>
        <taxon>Bacteria</taxon>
        <taxon>Bacillati</taxon>
        <taxon>Bacillota</taxon>
        <taxon>Bacilli</taxon>
        <taxon>Bacillales</taxon>
        <taxon>Bacillaceae</taxon>
        <taxon>Sutcliffiella</taxon>
    </lineage>
</organism>
<dbReference type="PANTHER" id="PTHR37316">
    <property type="entry name" value="TEICHOIC ACID GLYCEROL-PHOSPHATE PRIMASE"/>
    <property type="match status" value="1"/>
</dbReference>
<keyword evidence="1" id="KW-0808">Transferase</keyword>
<keyword evidence="2" id="KW-1185">Reference proteome</keyword>